<dbReference type="Gene3D" id="3.30.200.20">
    <property type="entry name" value="Phosphorylase Kinase, domain 1"/>
    <property type="match status" value="1"/>
</dbReference>
<gene>
    <name evidence="2" type="ORF">SAMN05443574_106195</name>
</gene>
<evidence type="ECO:0000259" key="1">
    <source>
        <dbReference type="Pfam" id="PF01636"/>
    </source>
</evidence>
<proteinExistence type="predicted"/>
<dbReference type="Pfam" id="PF01636">
    <property type="entry name" value="APH"/>
    <property type="match status" value="1"/>
</dbReference>
<name>A0A1H2W6L8_HALVA</name>
<evidence type="ECO:0000313" key="3">
    <source>
        <dbReference type="Proteomes" id="UP000182573"/>
    </source>
</evidence>
<evidence type="ECO:0000313" key="2">
    <source>
        <dbReference type="EMBL" id="SDW76187.1"/>
    </source>
</evidence>
<dbReference type="InterPro" id="IPR011009">
    <property type="entry name" value="Kinase-like_dom_sf"/>
</dbReference>
<dbReference type="PANTHER" id="PTHR21310">
    <property type="entry name" value="AMINOGLYCOSIDE PHOSPHOTRANSFERASE-RELATED-RELATED"/>
    <property type="match status" value="1"/>
</dbReference>
<accession>A0A1H2W6L8</accession>
<dbReference type="GO" id="GO:0016301">
    <property type="term" value="F:kinase activity"/>
    <property type="evidence" value="ECO:0007669"/>
    <property type="project" value="UniProtKB-KW"/>
</dbReference>
<dbReference type="InterPro" id="IPR002575">
    <property type="entry name" value="Aminoglycoside_PTrfase"/>
</dbReference>
<dbReference type="AlphaFoldDB" id="A0A1H2W6L8"/>
<dbReference type="InterPro" id="IPR051678">
    <property type="entry name" value="AGP_Transferase"/>
</dbReference>
<protein>
    <submittedName>
        <fullName evidence="2">Predicted kinase, aminoglycoside phosphotransferase (APT) family</fullName>
    </submittedName>
</protein>
<dbReference type="Proteomes" id="UP000182573">
    <property type="component" value="Unassembled WGS sequence"/>
</dbReference>
<dbReference type="Gene3D" id="3.90.1200.10">
    <property type="match status" value="1"/>
</dbReference>
<keyword evidence="2" id="KW-0418">Kinase</keyword>
<dbReference type="STRING" id="28442.SAMN05443574_106195"/>
<organism evidence="2 3">
    <name type="scientific">Haloarcula vallismortis</name>
    <name type="common">Halobacterium vallismortis</name>
    <dbReference type="NCBI Taxonomy" id="28442"/>
    <lineage>
        <taxon>Archaea</taxon>
        <taxon>Methanobacteriati</taxon>
        <taxon>Methanobacteriota</taxon>
        <taxon>Stenosarchaea group</taxon>
        <taxon>Halobacteria</taxon>
        <taxon>Halobacteriales</taxon>
        <taxon>Haloarculaceae</taxon>
        <taxon>Haloarcula</taxon>
    </lineage>
</organism>
<dbReference type="SUPFAM" id="SSF56112">
    <property type="entry name" value="Protein kinase-like (PK-like)"/>
    <property type="match status" value="1"/>
</dbReference>
<sequence>MSVQTPEQDIEAVLKESGPDYEGFQFETPGGGHQSDVYMVTLRHDGEAYEVVVKFKPQGDVPFAVEPCLHDFVAGRTNVPVPRILVYEDNPDADVPPYFVTERIHGENLAEEFAGLSTDDRQRVLAQSGRILGDMHSEIGFEAFGRLTLHDDRIIVSDWMGDWREYFERLTRSHLSHLDGTPFEDMTDRAWDCIEPALSMVPKDGVPRLVHDDFRPANLMFEQTADAPITAVLDWQDVLAALPEYNLAQTEFLFIDSSFQDPELRASLRTVFHEGYQEMRPMEFDEGYEQRRPLYQLSTLLWRMAGFNAAFADESGLATARAEAQYRQQFERLVEEIQAN</sequence>
<dbReference type="PANTHER" id="PTHR21310:SF15">
    <property type="entry name" value="AMINOGLYCOSIDE PHOSPHOTRANSFERASE DOMAIN-CONTAINING PROTEIN"/>
    <property type="match status" value="1"/>
</dbReference>
<feature type="domain" description="Aminoglycoside phosphotransferase" evidence="1">
    <location>
        <begin position="28"/>
        <end position="281"/>
    </location>
</feature>
<reference evidence="2 3" key="1">
    <citation type="submission" date="2016-10" db="EMBL/GenBank/DDBJ databases">
        <authorList>
            <person name="de Groot N.N."/>
        </authorList>
    </citation>
    <scope>NUCLEOTIDE SEQUENCE [LARGE SCALE GENOMIC DNA]</scope>
    <source>
        <strain evidence="2 3">DSM 3756</strain>
    </source>
</reference>
<dbReference type="EMBL" id="FNOF01000006">
    <property type="protein sequence ID" value="SDW76187.1"/>
    <property type="molecule type" value="Genomic_DNA"/>
</dbReference>
<keyword evidence="2" id="KW-0808">Transferase</keyword>